<evidence type="ECO:0000313" key="2">
    <source>
        <dbReference type="WBParaSite" id="GPUH_0000762901-mRNA-1"/>
    </source>
</evidence>
<protein>
    <submittedName>
        <fullName evidence="2">PINIT domain-containing protein</fullName>
    </submittedName>
</protein>
<sequence length="121" mass="13103">LPEFDRPLALIPKNSAFTPLQLIFQPPTFYRLENLPVAAGRYLKMASSEQFATEISNYYYDQQQQNPAPRASANSGAAPAAPPPGSSYYSSSQYSTPDSSQHDPVGVTLLCALLTASRFAG</sequence>
<evidence type="ECO:0000256" key="1">
    <source>
        <dbReference type="SAM" id="MobiDB-lite"/>
    </source>
</evidence>
<accession>A0A183DFX9</accession>
<proteinExistence type="predicted"/>
<reference evidence="2" key="1">
    <citation type="submission" date="2016-06" db="UniProtKB">
        <authorList>
            <consortium name="WormBaseParasite"/>
        </authorList>
    </citation>
    <scope>IDENTIFICATION</scope>
</reference>
<organism evidence="2">
    <name type="scientific">Gongylonema pulchrum</name>
    <dbReference type="NCBI Taxonomy" id="637853"/>
    <lineage>
        <taxon>Eukaryota</taxon>
        <taxon>Metazoa</taxon>
        <taxon>Ecdysozoa</taxon>
        <taxon>Nematoda</taxon>
        <taxon>Chromadorea</taxon>
        <taxon>Rhabditida</taxon>
        <taxon>Spirurina</taxon>
        <taxon>Spiruromorpha</taxon>
        <taxon>Spiruroidea</taxon>
        <taxon>Gongylonematidae</taxon>
        <taxon>Gongylonema</taxon>
    </lineage>
</organism>
<name>A0A183DFX9_9BILA</name>
<dbReference type="WBParaSite" id="GPUH_0000762901-mRNA-1">
    <property type="protein sequence ID" value="GPUH_0000762901-mRNA-1"/>
    <property type="gene ID" value="GPUH_0000762901"/>
</dbReference>
<feature type="region of interest" description="Disordered" evidence="1">
    <location>
        <begin position="62"/>
        <end position="102"/>
    </location>
</feature>
<feature type="compositionally biased region" description="Low complexity" evidence="1">
    <location>
        <begin position="67"/>
        <end position="79"/>
    </location>
</feature>
<feature type="compositionally biased region" description="Low complexity" evidence="1">
    <location>
        <begin position="86"/>
        <end position="99"/>
    </location>
</feature>
<dbReference type="AlphaFoldDB" id="A0A183DFX9"/>